<dbReference type="InterPro" id="IPR051487">
    <property type="entry name" value="Ser/Thr_Proteases_Immune/Dev"/>
</dbReference>
<dbReference type="InterPro" id="IPR009003">
    <property type="entry name" value="Peptidase_S1_PA"/>
</dbReference>
<keyword evidence="3" id="KW-0732">Signal</keyword>
<name>B4LHE0_DROVI</name>
<keyword evidence="5" id="KW-0378">Hydrolase</keyword>
<dbReference type="EMBL" id="CH940647">
    <property type="protein sequence ID" value="EDW68470.1"/>
    <property type="molecule type" value="Genomic_DNA"/>
</dbReference>
<dbReference type="eggNOG" id="KOG3627">
    <property type="taxonomic scope" value="Eukaryota"/>
</dbReference>
<evidence type="ECO:0000256" key="3">
    <source>
        <dbReference type="SAM" id="SignalP"/>
    </source>
</evidence>
<dbReference type="KEGG" id="dvi:6623416"/>
<feature type="chain" id="PRO_5002816060" description="Peptidase S1 domain-containing protein" evidence="3">
    <location>
        <begin position="24"/>
        <end position="280"/>
    </location>
</feature>
<evidence type="ECO:0000256" key="2">
    <source>
        <dbReference type="ARBA" id="ARBA00024195"/>
    </source>
</evidence>
<dbReference type="Proteomes" id="UP000008792">
    <property type="component" value="Unassembled WGS sequence"/>
</dbReference>
<organism evidence="5 6">
    <name type="scientific">Drosophila virilis</name>
    <name type="common">Fruit fly</name>
    <dbReference type="NCBI Taxonomy" id="7244"/>
    <lineage>
        <taxon>Eukaryota</taxon>
        <taxon>Metazoa</taxon>
        <taxon>Ecdysozoa</taxon>
        <taxon>Arthropoda</taxon>
        <taxon>Hexapoda</taxon>
        <taxon>Insecta</taxon>
        <taxon>Pterygota</taxon>
        <taxon>Neoptera</taxon>
        <taxon>Endopterygota</taxon>
        <taxon>Diptera</taxon>
        <taxon>Brachycera</taxon>
        <taxon>Muscomorpha</taxon>
        <taxon>Ephydroidea</taxon>
        <taxon>Drosophilidae</taxon>
        <taxon>Drosophila</taxon>
    </lineage>
</organism>
<dbReference type="PROSITE" id="PS50240">
    <property type="entry name" value="TRYPSIN_DOM"/>
    <property type="match status" value="1"/>
</dbReference>
<feature type="signal peptide" evidence="3">
    <location>
        <begin position="1"/>
        <end position="23"/>
    </location>
</feature>
<dbReference type="HOGENOM" id="CLU_006842_7_0_1"/>
<dbReference type="OrthoDB" id="5565075at2759"/>
<dbReference type="SMART" id="SM00020">
    <property type="entry name" value="Tryp_SPc"/>
    <property type="match status" value="1"/>
</dbReference>
<evidence type="ECO:0000313" key="5">
    <source>
        <dbReference type="EMBL" id="EDW68470.1"/>
    </source>
</evidence>
<dbReference type="AlphaFoldDB" id="B4LHE0"/>
<keyword evidence="1" id="KW-1015">Disulfide bond</keyword>
<dbReference type="SUPFAM" id="SSF50494">
    <property type="entry name" value="Trypsin-like serine proteases"/>
    <property type="match status" value="1"/>
</dbReference>
<dbReference type="CDD" id="cd00190">
    <property type="entry name" value="Tryp_SPc"/>
    <property type="match status" value="1"/>
</dbReference>
<keyword evidence="6" id="KW-1185">Reference proteome</keyword>
<dbReference type="SMR" id="B4LHE0"/>
<dbReference type="STRING" id="7244.B4LHE0"/>
<dbReference type="GO" id="GO:0006508">
    <property type="term" value="P:proteolysis"/>
    <property type="evidence" value="ECO:0007669"/>
    <property type="project" value="InterPro"/>
</dbReference>
<dbReference type="FunFam" id="2.40.10.10:FF:000068">
    <property type="entry name" value="transmembrane protease serine 2"/>
    <property type="match status" value="1"/>
</dbReference>
<dbReference type="PhylomeDB" id="B4LHE0"/>
<evidence type="ECO:0000313" key="6">
    <source>
        <dbReference type="Proteomes" id="UP000008792"/>
    </source>
</evidence>
<protein>
    <recommendedName>
        <fullName evidence="4">Peptidase S1 domain-containing protein</fullName>
    </recommendedName>
</protein>
<dbReference type="OMA" id="CEKQWNK"/>
<dbReference type="PRINTS" id="PR00722">
    <property type="entry name" value="CHYMOTRYPSIN"/>
</dbReference>
<dbReference type="Gene3D" id="2.40.10.10">
    <property type="entry name" value="Trypsin-like serine proteases"/>
    <property type="match status" value="1"/>
</dbReference>
<dbReference type="MEROPS" id="S01.B17"/>
<comment type="similarity">
    <text evidence="2">Belongs to the peptidase S1 family. CLIP subfamily.</text>
</comment>
<evidence type="ECO:0000256" key="1">
    <source>
        <dbReference type="ARBA" id="ARBA00023157"/>
    </source>
</evidence>
<dbReference type="PROSITE" id="PS00134">
    <property type="entry name" value="TRYPSIN_HIS"/>
    <property type="match status" value="1"/>
</dbReference>
<dbReference type="InterPro" id="IPR043504">
    <property type="entry name" value="Peptidase_S1_PA_chymotrypsin"/>
</dbReference>
<reference evidence="5 6" key="1">
    <citation type="journal article" date="2007" name="Nature">
        <title>Evolution of genes and genomes on the Drosophila phylogeny.</title>
        <authorList>
            <consortium name="Drosophila 12 Genomes Consortium"/>
            <person name="Clark A.G."/>
            <person name="Eisen M.B."/>
            <person name="Smith D.R."/>
            <person name="Bergman C.M."/>
            <person name="Oliver B."/>
            <person name="Markow T.A."/>
            <person name="Kaufman T.C."/>
            <person name="Kellis M."/>
            <person name="Gelbart W."/>
            <person name="Iyer V.N."/>
            <person name="Pollard D.A."/>
            <person name="Sackton T.B."/>
            <person name="Larracuente A.M."/>
            <person name="Singh N.D."/>
            <person name="Abad J.P."/>
            <person name="Abt D.N."/>
            <person name="Adryan B."/>
            <person name="Aguade M."/>
            <person name="Akashi H."/>
            <person name="Anderson W.W."/>
            <person name="Aquadro C.F."/>
            <person name="Ardell D.H."/>
            <person name="Arguello R."/>
            <person name="Artieri C.G."/>
            <person name="Barbash D.A."/>
            <person name="Barker D."/>
            <person name="Barsanti P."/>
            <person name="Batterham P."/>
            <person name="Batzoglou S."/>
            <person name="Begun D."/>
            <person name="Bhutkar A."/>
            <person name="Blanco E."/>
            <person name="Bosak S.A."/>
            <person name="Bradley R.K."/>
            <person name="Brand A.D."/>
            <person name="Brent M.R."/>
            <person name="Brooks A.N."/>
            <person name="Brown R.H."/>
            <person name="Butlin R.K."/>
            <person name="Caggese C."/>
            <person name="Calvi B.R."/>
            <person name="Bernardo de Carvalho A."/>
            <person name="Caspi A."/>
            <person name="Castrezana S."/>
            <person name="Celniker S.E."/>
            <person name="Chang J.L."/>
            <person name="Chapple C."/>
            <person name="Chatterji S."/>
            <person name="Chinwalla A."/>
            <person name="Civetta A."/>
            <person name="Clifton S.W."/>
            <person name="Comeron J.M."/>
            <person name="Costello J.C."/>
            <person name="Coyne J.A."/>
            <person name="Daub J."/>
            <person name="David R.G."/>
            <person name="Delcher A.L."/>
            <person name="Delehaunty K."/>
            <person name="Do C.B."/>
            <person name="Ebling H."/>
            <person name="Edwards K."/>
            <person name="Eickbush T."/>
            <person name="Evans J.D."/>
            <person name="Filipski A."/>
            <person name="Findeiss S."/>
            <person name="Freyhult E."/>
            <person name="Fulton L."/>
            <person name="Fulton R."/>
            <person name="Garcia A.C."/>
            <person name="Gardiner A."/>
            <person name="Garfield D.A."/>
            <person name="Garvin B.E."/>
            <person name="Gibson G."/>
            <person name="Gilbert D."/>
            <person name="Gnerre S."/>
            <person name="Godfrey J."/>
            <person name="Good R."/>
            <person name="Gotea V."/>
            <person name="Gravely B."/>
            <person name="Greenberg A.J."/>
            <person name="Griffiths-Jones S."/>
            <person name="Gross S."/>
            <person name="Guigo R."/>
            <person name="Gustafson E.A."/>
            <person name="Haerty W."/>
            <person name="Hahn M.W."/>
            <person name="Halligan D.L."/>
            <person name="Halpern A.L."/>
            <person name="Halter G.M."/>
            <person name="Han M.V."/>
            <person name="Heger A."/>
            <person name="Hillier L."/>
            <person name="Hinrichs A.S."/>
            <person name="Holmes I."/>
            <person name="Hoskins R.A."/>
            <person name="Hubisz M.J."/>
            <person name="Hultmark D."/>
            <person name="Huntley M.A."/>
            <person name="Jaffe D.B."/>
            <person name="Jagadeeshan S."/>
            <person name="Jeck W.R."/>
            <person name="Johnson J."/>
            <person name="Jones C.D."/>
            <person name="Jordan W.C."/>
            <person name="Karpen G.H."/>
            <person name="Kataoka E."/>
            <person name="Keightley P.D."/>
            <person name="Kheradpour P."/>
            <person name="Kirkness E.F."/>
            <person name="Koerich L.B."/>
            <person name="Kristiansen K."/>
            <person name="Kudrna D."/>
            <person name="Kulathinal R.J."/>
            <person name="Kumar S."/>
            <person name="Kwok R."/>
            <person name="Lander E."/>
            <person name="Langley C.H."/>
            <person name="Lapoint R."/>
            <person name="Lazzaro B.P."/>
            <person name="Lee S.J."/>
            <person name="Levesque L."/>
            <person name="Li R."/>
            <person name="Lin C.F."/>
            <person name="Lin M.F."/>
            <person name="Lindblad-Toh K."/>
            <person name="Llopart A."/>
            <person name="Long M."/>
            <person name="Low L."/>
            <person name="Lozovsky E."/>
            <person name="Lu J."/>
            <person name="Luo M."/>
            <person name="Machado C.A."/>
            <person name="Makalowski W."/>
            <person name="Marzo M."/>
            <person name="Matsuda M."/>
            <person name="Matzkin L."/>
            <person name="McAllister B."/>
            <person name="McBride C.S."/>
            <person name="McKernan B."/>
            <person name="McKernan K."/>
            <person name="Mendez-Lago M."/>
            <person name="Minx P."/>
            <person name="Mollenhauer M.U."/>
            <person name="Montooth K."/>
            <person name="Mount S.M."/>
            <person name="Mu X."/>
            <person name="Myers E."/>
            <person name="Negre B."/>
            <person name="Newfeld S."/>
            <person name="Nielsen R."/>
            <person name="Noor M.A."/>
            <person name="O'Grady P."/>
            <person name="Pachter L."/>
            <person name="Papaceit M."/>
            <person name="Parisi M.J."/>
            <person name="Parisi M."/>
            <person name="Parts L."/>
            <person name="Pedersen J.S."/>
            <person name="Pesole G."/>
            <person name="Phillippy A.M."/>
            <person name="Ponting C.P."/>
            <person name="Pop M."/>
            <person name="Porcelli D."/>
            <person name="Powell J.R."/>
            <person name="Prohaska S."/>
            <person name="Pruitt K."/>
            <person name="Puig M."/>
            <person name="Quesneville H."/>
            <person name="Ram K.R."/>
            <person name="Rand D."/>
            <person name="Rasmussen M.D."/>
            <person name="Reed L.K."/>
            <person name="Reenan R."/>
            <person name="Reily A."/>
            <person name="Remington K.A."/>
            <person name="Rieger T.T."/>
            <person name="Ritchie M.G."/>
            <person name="Robin C."/>
            <person name="Rogers Y.H."/>
            <person name="Rohde C."/>
            <person name="Rozas J."/>
            <person name="Rubenfield M.J."/>
            <person name="Ruiz A."/>
            <person name="Russo S."/>
            <person name="Salzberg S.L."/>
            <person name="Sanchez-Gracia A."/>
            <person name="Saranga D.J."/>
            <person name="Sato H."/>
            <person name="Schaeffer S.W."/>
            <person name="Schatz M.C."/>
            <person name="Schlenke T."/>
            <person name="Schwartz R."/>
            <person name="Segarra C."/>
            <person name="Singh R.S."/>
            <person name="Sirot L."/>
            <person name="Sirota M."/>
            <person name="Sisneros N.B."/>
            <person name="Smith C.D."/>
            <person name="Smith T.F."/>
            <person name="Spieth J."/>
            <person name="Stage D.E."/>
            <person name="Stark A."/>
            <person name="Stephan W."/>
            <person name="Strausberg R.L."/>
            <person name="Strempel S."/>
            <person name="Sturgill D."/>
            <person name="Sutton G."/>
            <person name="Sutton G.G."/>
            <person name="Tao W."/>
            <person name="Teichmann S."/>
            <person name="Tobari Y.N."/>
            <person name="Tomimura Y."/>
            <person name="Tsolas J.M."/>
            <person name="Valente V.L."/>
            <person name="Venter E."/>
            <person name="Venter J.C."/>
            <person name="Vicario S."/>
            <person name="Vieira F.G."/>
            <person name="Vilella A.J."/>
            <person name="Villasante A."/>
            <person name="Walenz B."/>
            <person name="Wang J."/>
            <person name="Wasserman M."/>
            <person name="Watts T."/>
            <person name="Wilson D."/>
            <person name="Wilson R.K."/>
            <person name="Wing R.A."/>
            <person name="Wolfner M.F."/>
            <person name="Wong A."/>
            <person name="Wong G.K."/>
            <person name="Wu C.I."/>
            <person name="Wu G."/>
            <person name="Yamamoto D."/>
            <person name="Yang H.P."/>
            <person name="Yang S.P."/>
            <person name="Yorke J.A."/>
            <person name="Yoshida K."/>
            <person name="Zdobnov E."/>
            <person name="Zhang P."/>
            <person name="Zhang Y."/>
            <person name="Zimin A.V."/>
            <person name="Baldwin J."/>
            <person name="Abdouelleil A."/>
            <person name="Abdulkadir J."/>
            <person name="Abebe A."/>
            <person name="Abera B."/>
            <person name="Abreu J."/>
            <person name="Acer S.C."/>
            <person name="Aftuck L."/>
            <person name="Alexander A."/>
            <person name="An P."/>
            <person name="Anderson E."/>
            <person name="Anderson S."/>
            <person name="Arachi H."/>
            <person name="Azer M."/>
            <person name="Bachantsang P."/>
            <person name="Barry A."/>
            <person name="Bayul T."/>
            <person name="Berlin A."/>
            <person name="Bessette D."/>
            <person name="Bloom T."/>
            <person name="Blye J."/>
            <person name="Boguslavskiy L."/>
            <person name="Bonnet C."/>
            <person name="Boukhgalter B."/>
            <person name="Bourzgui I."/>
            <person name="Brown A."/>
            <person name="Cahill P."/>
            <person name="Channer S."/>
            <person name="Cheshatsang Y."/>
            <person name="Chuda L."/>
            <person name="Citroen M."/>
            <person name="Collymore A."/>
            <person name="Cooke P."/>
            <person name="Costello M."/>
            <person name="D'Aco K."/>
            <person name="Daza R."/>
            <person name="De Haan G."/>
            <person name="DeGray S."/>
            <person name="DeMaso C."/>
            <person name="Dhargay N."/>
            <person name="Dooley K."/>
            <person name="Dooley E."/>
            <person name="Doricent M."/>
            <person name="Dorje P."/>
            <person name="Dorjee K."/>
            <person name="Dupes A."/>
            <person name="Elong R."/>
            <person name="Falk J."/>
            <person name="Farina A."/>
            <person name="Faro S."/>
            <person name="Ferguson D."/>
            <person name="Fisher S."/>
            <person name="Foley C.D."/>
            <person name="Franke A."/>
            <person name="Friedrich D."/>
            <person name="Gadbois L."/>
            <person name="Gearin G."/>
            <person name="Gearin C.R."/>
            <person name="Giannoukos G."/>
            <person name="Goode T."/>
            <person name="Graham J."/>
            <person name="Grandbois E."/>
            <person name="Grewal S."/>
            <person name="Gyaltsen K."/>
            <person name="Hafez N."/>
            <person name="Hagos B."/>
            <person name="Hall J."/>
            <person name="Henson C."/>
            <person name="Hollinger A."/>
            <person name="Honan T."/>
            <person name="Huard M.D."/>
            <person name="Hughes L."/>
            <person name="Hurhula B."/>
            <person name="Husby M.E."/>
            <person name="Kamat A."/>
            <person name="Kanga B."/>
            <person name="Kashin S."/>
            <person name="Khazanovich D."/>
            <person name="Kisner P."/>
            <person name="Lance K."/>
            <person name="Lara M."/>
            <person name="Lee W."/>
            <person name="Lennon N."/>
            <person name="Letendre F."/>
            <person name="LeVine R."/>
            <person name="Lipovsky A."/>
            <person name="Liu X."/>
            <person name="Liu J."/>
            <person name="Liu S."/>
            <person name="Lokyitsang T."/>
            <person name="Lokyitsang Y."/>
            <person name="Lubonja R."/>
            <person name="Lui A."/>
            <person name="MacDonald P."/>
            <person name="Magnisalis V."/>
            <person name="Maru K."/>
            <person name="Matthews C."/>
            <person name="McCusker W."/>
            <person name="McDonough S."/>
            <person name="Mehta T."/>
            <person name="Meldrim J."/>
            <person name="Meneus L."/>
            <person name="Mihai O."/>
            <person name="Mihalev A."/>
            <person name="Mihova T."/>
            <person name="Mittelman R."/>
            <person name="Mlenga V."/>
            <person name="Montmayeur A."/>
            <person name="Mulrain L."/>
            <person name="Navidi A."/>
            <person name="Naylor J."/>
            <person name="Negash T."/>
            <person name="Nguyen T."/>
            <person name="Nguyen N."/>
            <person name="Nicol R."/>
            <person name="Norbu C."/>
            <person name="Norbu N."/>
            <person name="Novod N."/>
            <person name="O'Neill B."/>
            <person name="Osman S."/>
            <person name="Markiewicz E."/>
            <person name="Oyono O.L."/>
            <person name="Patti C."/>
            <person name="Phunkhang P."/>
            <person name="Pierre F."/>
            <person name="Priest M."/>
            <person name="Raghuraman S."/>
            <person name="Rege F."/>
            <person name="Reyes R."/>
            <person name="Rise C."/>
            <person name="Rogov P."/>
            <person name="Ross K."/>
            <person name="Ryan E."/>
            <person name="Settipalli S."/>
            <person name="Shea T."/>
            <person name="Sherpa N."/>
            <person name="Shi L."/>
            <person name="Shih D."/>
            <person name="Sparrow T."/>
            <person name="Spaulding J."/>
            <person name="Stalker J."/>
            <person name="Stange-Thomann N."/>
            <person name="Stavropoulos S."/>
            <person name="Stone C."/>
            <person name="Strader C."/>
            <person name="Tesfaye S."/>
            <person name="Thomson T."/>
            <person name="Thoulutsang Y."/>
            <person name="Thoulutsang D."/>
            <person name="Topham K."/>
            <person name="Topping I."/>
            <person name="Tsamla T."/>
            <person name="Vassiliev H."/>
            <person name="Vo A."/>
            <person name="Wangchuk T."/>
            <person name="Wangdi T."/>
            <person name="Weiand M."/>
            <person name="Wilkinson J."/>
            <person name="Wilson A."/>
            <person name="Yadav S."/>
            <person name="Young G."/>
            <person name="Yu Q."/>
            <person name="Zembek L."/>
            <person name="Zhong D."/>
            <person name="Zimmer A."/>
            <person name="Zwirko Z."/>
            <person name="Jaffe D.B."/>
            <person name="Alvarez P."/>
            <person name="Brockman W."/>
            <person name="Butler J."/>
            <person name="Chin C."/>
            <person name="Gnerre S."/>
            <person name="Grabherr M."/>
            <person name="Kleber M."/>
            <person name="Mauceli E."/>
            <person name="MacCallum I."/>
        </authorList>
    </citation>
    <scope>NUCLEOTIDE SEQUENCE [LARGE SCALE GENOMIC DNA]</scope>
    <source>
        <strain evidence="6">Tucson 15010-1051.87</strain>
    </source>
</reference>
<proteinExistence type="inferred from homology"/>
<dbReference type="GO" id="GO:0004252">
    <property type="term" value="F:serine-type endopeptidase activity"/>
    <property type="evidence" value="ECO:0007669"/>
    <property type="project" value="InterPro"/>
</dbReference>
<feature type="domain" description="Peptidase S1" evidence="4">
    <location>
        <begin position="29"/>
        <end position="275"/>
    </location>
</feature>
<sequence length="280" mass="31175">MRQPFYTLYPLVLLLLCPCLILSQGHLRIINGSAARPKQLPYQVALHAYFGNSGDEPSLCGGTILTKRWILTAAHCLQEPDTNLLKVIVTAGALNKTRKDEPGHMELLVRRKDTIVHPLYDRHTVANDIALIRLPKDLKLGAYAQPARLPRGKNKFNLNGRSAISSGWGLTAKQRPTDILQYLNVKIIPNKLCERLWNKQLNGERKLILDSFLCIDSKGGLPCRGDSGGPLVLNDGTQTVVGVVSHGYDDKCQLRLPDIFTRVASFNDWIEQHTGRLSKA</sequence>
<dbReference type="PANTHER" id="PTHR24256">
    <property type="entry name" value="TRYPTASE-RELATED"/>
    <property type="match status" value="1"/>
</dbReference>
<gene>
    <name evidence="5" type="primary">Dvir\GJ12687</name>
    <name evidence="5" type="ORF">Dvir_GJ12687</name>
</gene>
<dbReference type="InterPro" id="IPR001254">
    <property type="entry name" value="Trypsin_dom"/>
</dbReference>
<dbReference type="InterPro" id="IPR001314">
    <property type="entry name" value="Peptidase_S1A"/>
</dbReference>
<dbReference type="InterPro" id="IPR018114">
    <property type="entry name" value="TRYPSIN_HIS"/>
</dbReference>
<dbReference type="Pfam" id="PF00089">
    <property type="entry name" value="Trypsin"/>
    <property type="match status" value="1"/>
</dbReference>
<dbReference type="InParanoid" id="B4LHE0"/>
<evidence type="ECO:0000259" key="4">
    <source>
        <dbReference type="PROSITE" id="PS50240"/>
    </source>
</evidence>
<accession>B4LHE0</accession>